<dbReference type="AlphaFoldDB" id="A0AAW9D6P2"/>
<sequence>MRNGNDSQMRIARKKTDESRSARQAAMRTRLRVECRLGEFLTERNRR</sequence>
<dbReference type="Proteomes" id="UP001272137">
    <property type="component" value="Unassembled WGS sequence"/>
</dbReference>
<name>A0AAW9D6P2_BURTH</name>
<proteinExistence type="predicted"/>
<protein>
    <submittedName>
        <fullName evidence="2">Penicillin-binding protein</fullName>
    </submittedName>
</protein>
<reference evidence="2" key="1">
    <citation type="submission" date="2018-08" db="EMBL/GenBank/DDBJ databases">
        <title>Identification of Burkholderia cepacia strains that express a Burkholderia pseudomallei-like capsular polysaccharide.</title>
        <authorList>
            <person name="Burtnick M.N."/>
            <person name="Vongsouvath M."/>
            <person name="Newton P."/>
            <person name="Wuthiekanun V."/>
            <person name="Limmathurotsakul D."/>
            <person name="Brett P.J."/>
            <person name="Chantratita N."/>
            <person name="Dance D.A."/>
        </authorList>
    </citation>
    <scope>NUCLEOTIDE SEQUENCE</scope>
    <source>
        <strain evidence="2">SBXCC001</strain>
    </source>
</reference>
<evidence type="ECO:0000313" key="3">
    <source>
        <dbReference type="Proteomes" id="UP001272137"/>
    </source>
</evidence>
<gene>
    <name evidence="2" type="ORF">C7S16_0079</name>
</gene>
<evidence type="ECO:0000313" key="2">
    <source>
        <dbReference type="EMBL" id="MDW9257452.1"/>
    </source>
</evidence>
<organism evidence="2 3">
    <name type="scientific">Burkholderia thailandensis</name>
    <dbReference type="NCBI Taxonomy" id="57975"/>
    <lineage>
        <taxon>Bacteria</taxon>
        <taxon>Pseudomonadati</taxon>
        <taxon>Pseudomonadota</taxon>
        <taxon>Betaproteobacteria</taxon>
        <taxon>Burkholderiales</taxon>
        <taxon>Burkholderiaceae</taxon>
        <taxon>Burkholderia</taxon>
        <taxon>pseudomallei group</taxon>
    </lineage>
</organism>
<dbReference type="EMBL" id="QXCT01000002">
    <property type="protein sequence ID" value="MDW9257452.1"/>
    <property type="molecule type" value="Genomic_DNA"/>
</dbReference>
<comment type="caution">
    <text evidence="2">The sequence shown here is derived from an EMBL/GenBank/DDBJ whole genome shotgun (WGS) entry which is preliminary data.</text>
</comment>
<accession>A0AAW9D6P2</accession>
<feature type="region of interest" description="Disordered" evidence="1">
    <location>
        <begin position="1"/>
        <end position="27"/>
    </location>
</feature>
<evidence type="ECO:0000256" key="1">
    <source>
        <dbReference type="SAM" id="MobiDB-lite"/>
    </source>
</evidence>